<sequence>MINRILSKHDGIIRSSELIARGVTRYRVQQEVTAGRLIRFKKGWLAAPTADPQLIATASAGLTLSCVTQAKRLGLWVRRNPDAEHFGVPRPGSERRPPDSVLHYHAPIVPRGRFALVDEIENVLVLVAQCEPFEDAVATWDSALNKKLVDRAGLEHLPLPAASKRVLEATDPFADSGLESYFRVRLSWLKLPIISQAWLVGRRVDFLIGSRLVVQIDGGHHVGPQRTDDIEHDAQLKLRGFTVIRVSYTQIMHSWPETQALIMRAVAAGLHQPARLA</sequence>
<accession>A0A542XXR9</accession>
<dbReference type="Pfam" id="PF04480">
    <property type="entry name" value="DUF559"/>
    <property type="match status" value="1"/>
</dbReference>
<evidence type="ECO:0000313" key="3">
    <source>
        <dbReference type="Proteomes" id="UP000319094"/>
    </source>
</evidence>
<keyword evidence="2" id="KW-0540">Nuclease</keyword>
<proteinExistence type="predicted"/>
<dbReference type="Gene3D" id="3.40.960.10">
    <property type="entry name" value="VSR Endonuclease"/>
    <property type="match status" value="1"/>
</dbReference>
<keyword evidence="3" id="KW-1185">Reference proteome</keyword>
<protein>
    <submittedName>
        <fullName evidence="2">Very-short-patch-repair endonuclease</fullName>
    </submittedName>
</protein>
<gene>
    <name evidence="2" type="ORF">FB468_3139</name>
</gene>
<keyword evidence="2" id="KW-0255">Endonuclease</keyword>
<name>A0A542XXR9_9MICO</name>
<evidence type="ECO:0000259" key="1">
    <source>
        <dbReference type="Pfam" id="PF04480"/>
    </source>
</evidence>
<dbReference type="AlphaFoldDB" id="A0A542XXR9"/>
<dbReference type="OrthoDB" id="4701311at2"/>
<comment type="caution">
    <text evidence="2">The sequence shown here is derived from an EMBL/GenBank/DDBJ whole genome shotgun (WGS) entry which is preliminary data.</text>
</comment>
<dbReference type="RefSeq" id="WP_141888650.1">
    <property type="nucleotide sequence ID" value="NZ_BAAAUY010000023.1"/>
</dbReference>
<dbReference type="EMBL" id="VFON01000002">
    <property type="protein sequence ID" value="TQL40618.1"/>
    <property type="molecule type" value="Genomic_DNA"/>
</dbReference>
<reference evidence="2 3" key="1">
    <citation type="submission" date="2019-06" db="EMBL/GenBank/DDBJ databases">
        <title>Sequencing the genomes of 1000 actinobacteria strains.</title>
        <authorList>
            <person name="Klenk H.-P."/>
        </authorList>
    </citation>
    <scope>NUCLEOTIDE SEQUENCE [LARGE SCALE GENOMIC DNA]</scope>
    <source>
        <strain evidence="2 3">DSM 8803</strain>
    </source>
</reference>
<feature type="domain" description="DUF559" evidence="1">
    <location>
        <begin position="203"/>
        <end position="265"/>
    </location>
</feature>
<keyword evidence="2" id="KW-0378">Hydrolase</keyword>
<dbReference type="GO" id="GO:0004519">
    <property type="term" value="F:endonuclease activity"/>
    <property type="evidence" value="ECO:0007669"/>
    <property type="project" value="UniProtKB-KW"/>
</dbReference>
<evidence type="ECO:0000313" key="2">
    <source>
        <dbReference type="EMBL" id="TQL40618.1"/>
    </source>
</evidence>
<dbReference type="Proteomes" id="UP000319094">
    <property type="component" value="Unassembled WGS sequence"/>
</dbReference>
<organism evidence="2 3">
    <name type="scientific">Leucobacter komagatae</name>
    <dbReference type="NCBI Taxonomy" id="55969"/>
    <lineage>
        <taxon>Bacteria</taxon>
        <taxon>Bacillati</taxon>
        <taxon>Actinomycetota</taxon>
        <taxon>Actinomycetes</taxon>
        <taxon>Micrococcales</taxon>
        <taxon>Microbacteriaceae</taxon>
        <taxon>Leucobacter</taxon>
    </lineage>
</organism>
<dbReference type="InterPro" id="IPR007569">
    <property type="entry name" value="DUF559"/>
</dbReference>